<dbReference type="EMBL" id="QXFX01001481">
    <property type="protein sequence ID" value="KAE9089573.1"/>
    <property type="molecule type" value="Genomic_DNA"/>
</dbReference>
<feature type="domain" description="Rhamnogalacturonase B N-terminal" evidence="2">
    <location>
        <begin position="29"/>
        <end position="279"/>
    </location>
</feature>
<dbReference type="Proteomes" id="UP000433483">
    <property type="component" value="Unassembled WGS sequence"/>
</dbReference>
<dbReference type="SUPFAM" id="SSF49785">
    <property type="entry name" value="Galactose-binding domain-like"/>
    <property type="match status" value="1"/>
</dbReference>
<dbReference type="EMBL" id="QXFY01001508">
    <property type="protein sequence ID" value="KAE9316063.1"/>
    <property type="molecule type" value="Genomic_DNA"/>
</dbReference>
<dbReference type="Pfam" id="PF14686">
    <property type="entry name" value="fn3_3"/>
    <property type="match status" value="1"/>
</dbReference>
<dbReference type="Pfam" id="PF14683">
    <property type="entry name" value="CBM-like"/>
    <property type="match status" value="1"/>
</dbReference>
<dbReference type="PANTHER" id="PTHR36574">
    <property type="entry name" value="RHAMNOGALACTURONATE LYASE-RELATED"/>
    <property type="match status" value="1"/>
</dbReference>
<organism evidence="7 19">
    <name type="scientific">Phytophthora fragariae</name>
    <dbReference type="NCBI Taxonomy" id="53985"/>
    <lineage>
        <taxon>Eukaryota</taxon>
        <taxon>Sar</taxon>
        <taxon>Stramenopiles</taxon>
        <taxon>Oomycota</taxon>
        <taxon>Peronosporomycetes</taxon>
        <taxon>Peronosporales</taxon>
        <taxon>Peronosporaceae</taxon>
        <taxon>Phytophthora</taxon>
    </lineage>
</organism>
<evidence type="ECO:0000259" key="2">
    <source>
        <dbReference type="Pfam" id="PF09284"/>
    </source>
</evidence>
<dbReference type="Gene3D" id="2.60.120.260">
    <property type="entry name" value="Galactose-binding domain-like"/>
    <property type="match status" value="1"/>
</dbReference>
<evidence type="ECO:0000313" key="11">
    <source>
        <dbReference type="EMBL" id="KAE9233196.1"/>
    </source>
</evidence>
<dbReference type="PANTHER" id="PTHR36574:SF1">
    <property type="entry name" value="RHAMNOGALACTURONATE LYASE-RELATED"/>
    <property type="match status" value="1"/>
</dbReference>
<keyword evidence="15" id="KW-1185">Reference proteome</keyword>
<feature type="domain" description="Rhamnogalacturonan lyase" evidence="4">
    <location>
        <begin position="286"/>
        <end position="361"/>
    </location>
</feature>
<evidence type="ECO:0000313" key="6">
    <source>
        <dbReference type="EMBL" id="KAE8990476.1"/>
    </source>
</evidence>
<dbReference type="Proteomes" id="UP000429523">
    <property type="component" value="Unassembled WGS sequence"/>
</dbReference>
<evidence type="ECO:0000313" key="14">
    <source>
        <dbReference type="Proteomes" id="UP000429523"/>
    </source>
</evidence>
<evidence type="ECO:0000259" key="4">
    <source>
        <dbReference type="Pfam" id="PF14686"/>
    </source>
</evidence>
<keyword evidence="1" id="KW-0732">Signal</keyword>
<evidence type="ECO:0000313" key="13">
    <source>
        <dbReference type="EMBL" id="KAE9316063.1"/>
    </source>
</evidence>
<dbReference type="CDD" id="cd10320">
    <property type="entry name" value="RGL4_N"/>
    <property type="match status" value="1"/>
</dbReference>
<sequence>MLCRLLTAALAFASVLTAAPSTVSAATSFGYTTGSDKYIISTGKGLTVTMKQSTCDITSIKYNGKELQYKSKATHVNSGLGKVTSSIKTLSDSKKTIRVVCKATGLEQTYLFRPNENVIYMGTYHSSDRVLPELRFLARLDRTVVNAGIKEATIESGMTAIEAEDVVSNSKGLTRSKYYSGVPFIDDDVHGVKSSAAGVYFVILNLGYETSSGGPFFRDINNKFDVSNELTFYMNSDHTRTEDYRYGFHGPYALVFTSGAAPSASSLDFSFFQNLGLTGFVPSAKRGKMSGTITDSKSVLGESNVVVGFSNAAAQYWVKVAAGKKTFTSPLMKAGRYTATVYKKQLAVGTASVLIKAGSTKIQSIAVSYNMTSKPIWRIGEWDGTPDGFLNADKIHKMHPSDSRMSAWKALTFKAGSDANSAFPMAQFRGVNDPITIRFSLTAAQAKTSRTLKIGLTLAQSSARSSVTVNGKWTAAVPASVAVKTRGVTRGVTVGNYKLYEYTIPSSALVAGANTIKLTVASGASDPAEKFLAASVVFDALELV</sequence>
<evidence type="ECO:0000259" key="3">
    <source>
        <dbReference type="Pfam" id="PF14683"/>
    </source>
</evidence>
<evidence type="ECO:0000313" key="10">
    <source>
        <dbReference type="EMBL" id="KAE9189239.1"/>
    </source>
</evidence>
<dbReference type="InterPro" id="IPR008979">
    <property type="entry name" value="Galactose-bd-like_sf"/>
</dbReference>
<reference evidence="14 15" key="1">
    <citation type="submission" date="2018-08" db="EMBL/GenBank/DDBJ databases">
        <title>Genomic investigation of the strawberry pathogen Phytophthora fragariae indicates pathogenicity is determined by transcriptional variation in three key races.</title>
        <authorList>
            <person name="Adams T.M."/>
            <person name="Armitage A.D."/>
            <person name="Sobczyk M.K."/>
            <person name="Bates H.J."/>
            <person name="Dunwell J.M."/>
            <person name="Nellist C.F."/>
            <person name="Harrison R.J."/>
        </authorList>
    </citation>
    <scope>NUCLEOTIDE SEQUENCE [LARGE SCALE GENOMIC DNA]</scope>
    <source>
        <strain evidence="12 16">A4</strain>
        <strain evidence="11 17">BC-1</strain>
        <strain evidence="10 15">NOV-27</strain>
        <strain evidence="9 18">NOV-5</strain>
        <strain evidence="7 19">NOV-71</strain>
        <strain evidence="13 21">NOV-77</strain>
        <strain evidence="5 14">NOV-9</strain>
        <strain evidence="8 22">ONT-3</strain>
        <strain evidence="6 20">SCRP245</strain>
    </source>
</reference>
<dbReference type="Proteomes" id="UP000460718">
    <property type="component" value="Unassembled WGS sequence"/>
</dbReference>
<dbReference type="Proteomes" id="UP000440732">
    <property type="component" value="Unassembled WGS sequence"/>
</dbReference>
<evidence type="ECO:0000313" key="9">
    <source>
        <dbReference type="EMBL" id="KAE9117680.1"/>
    </source>
</evidence>
<evidence type="ECO:0000313" key="8">
    <source>
        <dbReference type="EMBL" id="KAE9089573.1"/>
    </source>
</evidence>
<evidence type="ECO:0000313" key="21">
    <source>
        <dbReference type="Proteomes" id="UP000486351"/>
    </source>
</evidence>
<dbReference type="EMBL" id="QXGA01001490">
    <property type="protein sequence ID" value="KAE9117680.1"/>
    <property type="molecule type" value="Genomic_DNA"/>
</dbReference>
<evidence type="ECO:0000313" key="19">
    <source>
        <dbReference type="Proteomes" id="UP000441208"/>
    </source>
</evidence>
<feature type="chain" id="PRO_5036165838" evidence="1">
    <location>
        <begin position="26"/>
        <end position="544"/>
    </location>
</feature>
<feature type="signal peptide" evidence="1">
    <location>
        <begin position="1"/>
        <end position="25"/>
    </location>
</feature>
<dbReference type="FunFam" id="2.60.120.260:FF:000102">
    <property type="entry name" value="Rhamnogalacturonate lyase A"/>
    <property type="match status" value="1"/>
</dbReference>
<dbReference type="EMBL" id="QXFW01001457">
    <property type="protein sequence ID" value="KAE8990476.1"/>
    <property type="molecule type" value="Genomic_DNA"/>
</dbReference>
<dbReference type="EMBL" id="QXFZ01001536">
    <property type="protein sequence ID" value="KAE9088822.1"/>
    <property type="molecule type" value="Genomic_DNA"/>
</dbReference>
<dbReference type="InterPro" id="IPR011013">
    <property type="entry name" value="Gal_mutarotase_sf_dom"/>
</dbReference>
<dbReference type="GO" id="GO:0045490">
    <property type="term" value="P:pectin catabolic process"/>
    <property type="evidence" value="ECO:0007669"/>
    <property type="project" value="TreeGrafter"/>
</dbReference>
<evidence type="ECO:0000313" key="12">
    <source>
        <dbReference type="EMBL" id="KAE9292252.1"/>
    </source>
</evidence>
<dbReference type="GO" id="GO:0030246">
    <property type="term" value="F:carbohydrate binding"/>
    <property type="evidence" value="ECO:0007669"/>
    <property type="project" value="InterPro"/>
</dbReference>
<evidence type="ECO:0000313" key="17">
    <source>
        <dbReference type="Proteomes" id="UP000440367"/>
    </source>
</evidence>
<evidence type="ECO:0000313" key="15">
    <source>
        <dbReference type="Proteomes" id="UP000433483"/>
    </source>
</evidence>
<proteinExistence type="predicted"/>
<dbReference type="OrthoDB" id="114708at2759"/>
<accession>A0A6A3R325</accession>
<dbReference type="InterPro" id="IPR015364">
    <property type="entry name" value="RhgB_N"/>
</dbReference>
<dbReference type="Pfam" id="PF09284">
    <property type="entry name" value="RhgB_N"/>
    <property type="match status" value="1"/>
</dbReference>
<dbReference type="Proteomes" id="UP000440367">
    <property type="component" value="Unassembled WGS sequence"/>
</dbReference>
<evidence type="ECO:0000313" key="22">
    <source>
        <dbReference type="Proteomes" id="UP000488956"/>
    </source>
</evidence>
<evidence type="ECO:0000313" key="18">
    <source>
        <dbReference type="Proteomes" id="UP000440732"/>
    </source>
</evidence>
<dbReference type="Proteomes" id="UP000437068">
    <property type="component" value="Unassembled WGS sequence"/>
</dbReference>
<dbReference type="SUPFAM" id="SSF74650">
    <property type="entry name" value="Galactose mutarotase-like"/>
    <property type="match status" value="1"/>
</dbReference>
<evidence type="ECO:0000256" key="1">
    <source>
        <dbReference type="SAM" id="SignalP"/>
    </source>
</evidence>
<dbReference type="EMBL" id="QXGF01001556">
    <property type="protein sequence ID" value="KAE8929212.1"/>
    <property type="molecule type" value="Genomic_DNA"/>
</dbReference>
<dbReference type="Proteomes" id="UP000486351">
    <property type="component" value="Unassembled WGS sequence"/>
</dbReference>
<dbReference type="Gene3D" id="2.60.40.1120">
    <property type="entry name" value="Carboxypeptidase-like, regulatory domain"/>
    <property type="match status" value="1"/>
</dbReference>
<evidence type="ECO:0000313" key="20">
    <source>
        <dbReference type="Proteomes" id="UP000460718"/>
    </source>
</evidence>
<dbReference type="FunFam" id="2.70.98.10:FF:000020">
    <property type="entry name" value="Rhamnogalacturonate lyase A"/>
    <property type="match status" value="1"/>
</dbReference>
<evidence type="ECO:0000313" key="7">
    <source>
        <dbReference type="EMBL" id="KAE9088822.1"/>
    </source>
</evidence>
<evidence type="ECO:0000313" key="16">
    <source>
        <dbReference type="Proteomes" id="UP000437068"/>
    </source>
</evidence>
<dbReference type="CDD" id="cd10317">
    <property type="entry name" value="RGL4_C"/>
    <property type="match status" value="1"/>
</dbReference>
<dbReference type="EMBL" id="QXGE01001466">
    <property type="protein sequence ID" value="KAE9292252.1"/>
    <property type="molecule type" value="Genomic_DNA"/>
</dbReference>
<feature type="domain" description="Rhamnogalacturonan lyase" evidence="3">
    <location>
        <begin position="376"/>
        <end position="543"/>
    </location>
</feature>
<dbReference type="InterPro" id="IPR029411">
    <property type="entry name" value="RG-lyase_III"/>
</dbReference>
<dbReference type="EMBL" id="QXGB01001533">
    <property type="protein sequence ID" value="KAE9189239.1"/>
    <property type="molecule type" value="Genomic_DNA"/>
</dbReference>
<dbReference type="Proteomes" id="UP000488956">
    <property type="component" value="Unassembled WGS sequence"/>
</dbReference>
<comment type="caution">
    <text evidence="7">The sequence shown here is derived from an EMBL/GenBank/DDBJ whole genome shotgun (WGS) entry which is preliminary data.</text>
</comment>
<dbReference type="Proteomes" id="UP000441208">
    <property type="component" value="Unassembled WGS sequence"/>
</dbReference>
<name>A0A6A3R325_9STRA</name>
<protein>
    <submittedName>
        <fullName evidence="7">Putative rhamnogalacturonase</fullName>
    </submittedName>
</protein>
<dbReference type="EMBL" id="QXGD01000577">
    <property type="protein sequence ID" value="KAE9233196.1"/>
    <property type="molecule type" value="Genomic_DNA"/>
</dbReference>
<evidence type="ECO:0000313" key="5">
    <source>
        <dbReference type="EMBL" id="KAE8929212.1"/>
    </source>
</evidence>
<dbReference type="InterPro" id="IPR014718">
    <property type="entry name" value="GH-type_carb-bd"/>
</dbReference>
<dbReference type="InterPro" id="IPR016590">
    <property type="entry name" value="Rhamnogalacturonase_B"/>
</dbReference>
<dbReference type="AlphaFoldDB" id="A0A6A3R325"/>
<gene>
    <name evidence="12" type="ORF">PF001_g18799</name>
    <name evidence="11" type="ORF">PF002_g12152</name>
    <name evidence="10" type="ORF">PF005_g19719</name>
    <name evidence="9" type="ORF">PF006_g18764</name>
    <name evidence="7" type="ORF">PF007_g19830</name>
    <name evidence="13" type="ORF">PF008_g19106</name>
    <name evidence="5" type="ORF">PF009_g20668</name>
    <name evidence="8" type="ORF">PF010_g18938</name>
    <name evidence="6" type="ORF">PF011_g18344</name>
</gene>
<dbReference type="InterPro" id="IPR029413">
    <property type="entry name" value="RG-lyase_II"/>
</dbReference>
<dbReference type="GO" id="GO:0016837">
    <property type="term" value="F:carbon-oxygen lyase activity, acting on polysaccharides"/>
    <property type="evidence" value="ECO:0007669"/>
    <property type="project" value="InterPro"/>
</dbReference>
<dbReference type="Gene3D" id="2.70.98.10">
    <property type="match status" value="1"/>
</dbReference>